<evidence type="ECO:0000313" key="6">
    <source>
        <dbReference type="Proteomes" id="UP000737018"/>
    </source>
</evidence>
<dbReference type="GO" id="GO:0000278">
    <property type="term" value="P:mitotic cell cycle"/>
    <property type="evidence" value="ECO:0007669"/>
    <property type="project" value="TreeGrafter"/>
</dbReference>
<accession>A0A8J4RKT9</accession>
<dbReference type="Proteomes" id="UP000737018">
    <property type="component" value="Unassembled WGS sequence"/>
</dbReference>
<evidence type="ECO:0000256" key="3">
    <source>
        <dbReference type="SAM" id="MobiDB-lite"/>
    </source>
</evidence>
<dbReference type="PANTHER" id="PTHR28637:SF13">
    <property type="entry name" value="EXPRESSED PROTEIN"/>
    <property type="match status" value="1"/>
</dbReference>
<sequence>MDQSTCPEKSTAVAPAPVQKLGIIPNQNLELKPACQTPEKTNELSHKIKEGEVKLPDKYKNISEFFDRMICSFRLLTLCKKLPTFQNISAQVEVLTKRKFTYSHLAQIKYILPEAIQIEKILVHDKKTLCMKPDMKISLLFDVIEGHCEQSDFFALHQLFASRLISFFTKQPKACDVPEAMLPEPFSERKQTLSPQQLIADSVIESLSTSIECEPLSENFDAYPSLSRHFSQKAVCAETEKTQLLESPIALLPATSDNLINQDSTSVQQMENSGLCSKSDGVTNPNIKGGQQKESPSTSSISTIFNSPAQQTNPLSTPLVKLASSDDPLILETPAQLTPKISMPSCEDNLKTSISQKLTSCNKPAKRVLDFSHSEGEKTAFDSIVDESGCNNVVIDNIHHTTEVTFKGANATGSPPLLQEVKSLGFLDEVCEKSMAGVTAVQQMSSSLPDLVALIYQIFKSVNCCAITKEELVHKIIMNSFDIVERGEVEEQIALLENLVPDWICRKLTPGGDIMYNIKKVPDLDSVRARIISI</sequence>
<feature type="compositionally biased region" description="Polar residues" evidence="3">
    <location>
        <begin position="292"/>
        <end position="303"/>
    </location>
</feature>
<dbReference type="GO" id="GO:0003677">
    <property type="term" value="F:DNA binding"/>
    <property type="evidence" value="ECO:0007669"/>
    <property type="project" value="InterPro"/>
</dbReference>
<feature type="region of interest" description="Disordered" evidence="3">
    <location>
        <begin position="271"/>
        <end position="303"/>
    </location>
</feature>
<dbReference type="InterPro" id="IPR038090">
    <property type="entry name" value="Cdt1_C_WH_dom_sf"/>
</dbReference>
<evidence type="ECO:0000256" key="2">
    <source>
        <dbReference type="ARBA" id="ARBA00023306"/>
    </source>
</evidence>
<dbReference type="Pfam" id="PF08839">
    <property type="entry name" value="CDT1"/>
    <property type="match status" value="1"/>
</dbReference>
<name>A0A8J4RKT9_9ROSI</name>
<feature type="compositionally biased region" description="Polar residues" evidence="3">
    <location>
        <begin position="271"/>
        <end position="286"/>
    </location>
</feature>
<dbReference type="SUPFAM" id="SSF46785">
    <property type="entry name" value="Winged helix' DNA-binding domain"/>
    <property type="match status" value="1"/>
</dbReference>
<dbReference type="InterPro" id="IPR032054">
    <property type="entry name" value="Cdt1_C"/>
</dbReference>
<dbReference type="Pfam" id="PF16679">
    <property type="entry name" value="CDT1_C"/>
    <property type="match status" value="1"/>
</dbReference>
<dbReference type="EMBL" id="JRKL02000983">
    <property type="protein sequence ID" value="KAF3966859.1"/>
    <property type="molecule type" value="Genomic_DNA"/>
</dbReference>
<evidence type="ECO:0000313" key="5">
    <source>
        <dbReference type="EMBL" id="KAF3966859.1"/>
    </source>
</evidence>
<dbReference type="OrthoDB" id="341730at2759"/>
<comment type="similarity">
    <text evidence="1">Belongs to the Cdt1 family.</text>
</comment>
<dbReference type="Gene3D" id="1.10.10.1420">
    <property type="entry name" value="DNA replication factor Cdt1, C-terminal WH domain"/>
    <property type="match status" value="1"/>
</dbReference>
<dbReference type="InterPro" id="IPR036390">
    <property type="entry name" value="WH_DNA-bd_sf"/>
</dbReference>
<dbReference type="CDD" id="cd08674">
    <property type="entry name" value="Cdt1_m"/>
    <property type="match status" value="1"/>
</dbReference>
<feature type="domain" description="CDT1 Geminin-binding" evidence="4">
    <location>
        <begin position="55"/>
        <end position="184"/>
    </location>
</feature>
<dbReference type="PANTHER" id="PTHR28637">
    <property type="entry name" value="DNA REPLICATION FACTOR CDT1"/>
    <property type="match status" value="1"/>
</dbReference>
<dbReference type="InterPro" id="IPR045173">
    <property type="entry name" value="Cdt1"/>
</dbReference>
<dbReference type="GO" id="GO:0070182">
    <property type="term" value="F:DNA polymerase binding"/>
    <property type="evidence" value="ECO:0007669"/>
    <property type="project" value="TreeGrafter"/>
</dbReference>
<gene>
    <name evidence="5" type="ORF">CMV_009079</name>
</gene>
<dbReference type="GO" id="GO:0071163">
    <property type="term" value="P:DNA replication preinitiation complex assembly"/>
    <property type="evidence" value="ECO:0007669"/>
    <property type="project" value="InterPro"/>
</dbReference>
<keyword evidence="2" id="KW-0131">Cell cycle</keyword>
<dbReference type="SMART" id="SM01075">
    <property type="entry name" value="CDT1"/>
    <property type="match status" value="1"/>
</dbReference>
<dbReference type="GO" id="GO:0000076">
    <property type="term" value="P:DNA replication checkpoint signaling"/>
    <property type="evidence" value="ECO:0007669"/>
    <property type="project" value="TreeGrafter"/>
</dbReference>
<reference evidence="5" key="1">
    <citation type="submission" date="2020-03" db="EMBL/GenBank/DDBJ databases">
        <title>Castanea mollissima Vanexum genome sequencing.</title>
        <authorList>
            <person name="Staton M."/>
        </authorList>
    </citation>
    <scope>NUCLEOTIDE SEQUENCE</scope>
    <source>
        <tissue evidence="5">Leaf</tissue>
    </source>
</reference>
<dbReference type="GO" id="GO:0005634">
    <property type="term" value="C:nucleus"/>
    <property type="evidence" value="ECO:0007669"/>
    <property type="project" value="TreeGrafter"/>
</dbReference>
<comment type="caution">
    <text evidence="5">The sequence shown here is derived from an EMBL/GenBank/DDBJ whole genome shotgun (WGS) entry which is preliminary data.</text>
</comment>
<evidence type="ECO:0000256" key="1">
    <source>
        <dbReference type="ARBA" id="ARBA00008356"/>
    </source>
</evidence>
<organism evidence="5 6">
    <name type="scientific">Castanea mollissima</name>
    <name type="common">Chinese chestnut</name>
    <dbReference type="NCBI Taxonomy" id="60419"/>
    <lineage>
        <taxon>Eukaryota</taxon>
        <taxon>Viridiplantae</taxon>
        <taxon>Streptophyta</taxon>
        <taxon>Embryophyta</taxon>
        <taxon>Tracheophyta</taxon>
        <taxon>Spermatophyta</taxon>
        <taxon>Magnoliopsida</taxon>
        <taxon>eudicotyledons</taxon>
        <taxon>Gunneridae</taxon>
        <taxon>Pentapetalae</taxon>
        <taxon>rosids</taxon>
        <taxon>fabids</taxon>
        <taxon>Fagales</taxon>
        <taxon>Fagaceae</taxon>
        <taxon>Castanea</taxon>
    </lineage>
</organism>
<keyword evidence="6" id="KW-1185">Reference proteome</keyword>
<evidence type="ECO:0000259" key="4">
    <source>
        <dbReference type="SMART" id="SM01075"/>
    </source>
</evidence>
<proteinExistence type="inferred from homology"/>
<protein>
    <recommendedName>
        <fullName evidence="4">CDT1 Geminin-binding domain-containing protein</fullName>
    </recommendedName>
</protein>
<dbReference type="GO" id="GO:0030174">
    <property type="term" value="P:regulation of DNA-templated DNA replication initiation"/>
    <property type="evidence" value="ECO:0007669"/>
    <property type="project" value="InterPro"/>
</dbReference>
<dbReference type="AlphaFoldDB" id="A0A8J4RKT9"/>
<dbReference type="InterPro" id="IPR014939">
    <property type="entry name" value="CDT1_Gemini-bd-like"/>
</dbReference>